<dbReference type="EMBL" id="WFLM01000002">
    <property type="protein sequence ID" value="KAB8039738.1"/>
    <property type="molecule type" value="Genomic_DNA"/>
</dbReference>
<feature type="chain" id="PRO_5026766062" evidence="1">
    <location>
        <begin position="33"/>
        <end position="154"/>
    </location>
</feature>
<dbReference type="AlphaFoldDB" id="A0A6N6VZ55"/>
<name>A0A6N6VZ55_9BACT</name>
<gene>
    <name evidence="2" type="ORF">GCL60_05605</name>
</gene>
<organism evidence="2 3">
    <name type="scientific">Silvanigrella paludirubra</name>
    <dbReference type="NCBI Taxonomy" id="2499159"/>
    <lineage>
        <taxon>Bacteria</taxon>
        <taxon>Pseudomonadati</taxon>
        <taxon>Bdellovibrionota</taxon>
        <taxon>Oligoflexia</taxon>
        <taxon>Silvanigrellales</taxon>
        <taxon>Silvanigrellaceae</taxon>
        <taxon>Silvanigrella</taxon>
    </lineage>
</organism>
<feature type="signal peptide" evidence="1">
    <location>
        <begin position="1"/>
        <end position="32"/>
    </location>
</feature>
<evidence type="ECO:0000313" key="2">
    <source>
        <dbReference type="EMBL" id="KAB8039738.1"/>
    </source>
</evidence>
<evidence type="ECO:0000313" key="3">
    <source>
        <dbReference type="Proteomes" id="UP000437748"/>
    </source>
</evidence>
<accession>A0A6N6VZ55</accession>
<keyword evidence="3" id="KW-1185">Reference proteome</keyword>
<comment type="caution">
    <text evidence="2">The sequence shown here is derived from an EMBL/GenBank/DDBJ whole genome shotgun (WGS) entry which is preliminary data.</text>
</comment>
<evidence type="ECO:0000256" key="1">
    <source>
        <dbReference type="SAM" id="SignalP"/>
    </source>
</evidence>
<protein>
    <submittedName>
        <fullName evidence="2">Uncharacterized protein</fullName>
    </submittedName>
</protein>
<dbReference type="Proteomes" id="UP000437748">
    <property type="component" value="Unassembled WGS sequence"/>
</dbReference>
<reference evidence="2 3" key="1">
    <citation type="submission" date="2019-10" db="EMBL/GenBank/DDBJ databases">
        <title>New species of Slilvanegrellaceae.</title>
        <authorList>
            <person name="Pitt A."/>
            <person name="Hahn M.W."/>
        </authorList>
    </citation>
    <scope>NUCLEOTIDE SEQUENCE [LARGE SCALE GENOMIC DNA]</scope>
    <source>
        <strain evidence="2 3">SP-Ram-0.45-NSY-1</strain>
    </source>
</reference>
<keyword evidence="1" id="KW-0732">Signal</keyword>
<dbReference type="RefSeq" id="WP_153419185.1">
    <property type="nucleotide sequence ID" value="NZ_WFLM01000002.1"/>
</dbReference>
<proteinExistence type="predicted"/>
<sequence>MKSVKKNVLASSILSTVTLLGAQFAFTGQAHAWVHRDARFNVCNDFNWPLTVFKTHSYQMDVNNDHSANQTIQPHTCAAIDFWALFQDNGWDVDDAMDFQVNDGNGKAGVFTIYNSPVLDQFTFKLRNNSGFVFLSYPAVSNGFNLEQGEIRFH</sequence>